<dbReference type="OrthoDB" id="7210877at2"/>
<keyword evidence="2" id="KW-1185">Reference proteome</keyword>
<protein>
    <recommendedName>
        <fullName evidence="3">AbrB/MazE/SpoVT family DNA-binding domain-containing protein</fullName>
    </recommendedName>
</protein>
<evidence type="ECO:0000313" key="2">
    <source>
        <dbReference type="Proteomes" id="UP000249842"/>
    </source>
</evidence>
<evidence type="ECO:0000313" key="1">
    <source>
        <dbReference type="EMBL" id="RAK60103.1"/>
    </source>
</evidence>
<proteinExistence type="predicted"/>
<name>A0A328AYV1_9CAUL</name>
<dbReference type="Proteomes" id="UP000249842">
    <property type="component" value="Unassembled WGS sequence"/>
</dbReference>
<evidence type="ECO:0008006" key="3">
    <source>
        <dbReference type="Google" id="ProtNLM"/>
    </source>
</evidence>
<gene>
    <name evidence="1" type="ORF">DJ021_09935</name>
</gene>
<dbReference type="RefSeq" id="WP_111457396.1">
    <property type="nucleotide sequence ID" value="NZ_QFYP01000001.1"/>
</dbReference>
<sequence length="73" mass="8197">MIALKVEKIGDQVAVILTEEALLLLNVQVGGALHVEPGRDGVVATVTREEWVEDRHARGRAFLKRYNRTFDLL</sequence>
<comment type="caution">
    <text evidence="1">The sequence shown here is derived from an EMBL/GenBank/DDBJ whole genome shotgun (WGS) entry which is preliminary data.</text>
</comment>
<reference evidence="2" key="1">
    <citation type="submission" date="2018-05" db="EMBL/GenBank/DDBJ databases">
        <authorList>
            <person name="Li X."/>
        </authorList>
    </citation>
    <scope>NUCLEOTIDE SEQUENCE [LARGE SCALE GENOMIC DNA]</scope>
    <source>
        <strain evidence="2">HKS-05</strain>
    </source>
</reference>
<dbReference type="EMBL" id="QFYP01000001">
    <property type="protein sequence ID" value="RAK60103.1"/>
    <property type="molecule type" value="Genomic_DNA"/>
</dbReference>
<dbReference type="AlphaFoldDB" id="A0A328AYV1"/>
<accession>A0A328AYV1</accession>
<organism evidence="1 2">
    <name type="scientific">Phenylobacterium hankyongense</name>
    <dbReference type="NCBI Taxonomy" id="1813876"/>
    <lineage>
        <taxon>Bacteria</taxon>
        <taxon>Pseudomonadati</taxon>
        <taxon>Pseudomonadota</taxon>
        <taxon>Alphaproteobacteria</taxon>
        <taxon>Caulobacterales</taxon>
        <taxon>Caulobacteraceae</taxon>
        <taxon>Phenylobacterium</taxon>
    </lineage>
</organism>